<reference evidence="1 2" key="1">
    <citation type="journal article" date="2023" name="Genes (Basel)">
        <title>Chromosome-Level Genome Assembly and Circadian Gene Repertoire of the Patagonia Blennie Eleginops maclovinus-The Closest Ancestral Proxy of Antarctic Cryonotothenioids.</title>
        <authorList>
            <person name="Cheng C.C."/>
            <person name="Rivera-Colon A.G."/>
            <person name="Minhas B.F."/>
            <person name="Wilson L."/>
            <person name="Rayamajhi N."/>
            <person name="Vargas-Chacoff L."/>
            <person name="Catchen J.M."/>
        </authorList>
    </citation>
    <scope>NUCLEOTIDE SEQUENCE [LARGE SCALE GENOMIC DNA]</scope>
    <source>
        <strain evidence="1">JMC-PN-2008</strain>
    </source>
</reference>
<proteinExistence type="predicted"/>
<reference evidence="1 2" key="2">
    <citation type="journal article" date="2023" name="Mol. Biol. Evol.">
        <title>Genomics of Secondarily Temperate Adaptation in the Only Non-Antarctic Icefish.</title>
        <authorList>
            <person name="Rivera-Colon A.G."/>
            <person name="Rayamajhi N."/>
            <person name="Minhas B.F."/>
            <person name="Madrigal G."/>
            <person name="Bilyk K.T."/>
            <person name="Yoon V."/>
            <person name="Hune M."/>
            <person name="Gregory S."/>
            <person name="Cheng C.H.C."/>
            <person name="Catchen J.M."/>
        </authorList>
    </citation>
    <scope>NUCLEOTIDE SEQUENCE [LARGE SCALE GENOMIC DNA]</scope>
    <source>
        <strain evidence="1">JMC-PN-2008</strain>
    </source>
</reference>
<dbReference type="Proteomes" id="UP001346869">
    <property type="component" value="Unassembled WGS sequence"/>
</dbReference>
<sequence length="140" mass="14858">MRPPGSVPYPVQASVQLHDAKLVPQCAVPSPIREQHPGASAHPKDRESLQSISGAKYQLISLDLLKPITHCVLHSVGESCSSSCCGARLHFPCTASSFMHDTVEPNSPQCWGGTDAGLSPGTITYRRAASEAESAHPAEM</sequence>
<keyword evidence="2" id="KW-1185">Reference proteome</keyword>
<name>A0AAN8AH72_ELEMC</name>
<accession>A0AAN8AH72</accession>
<comment type="caution">
    <text evidence="1">The sequence shown here is derived from an EMBL/GenBank/DDBJ whole genome shotgun (WGS) entry which is preliminary data.</text>
</comment>
<protein>
    <submittedName>
        <fullName evidence="1">Uncharacterized protein</fullName>
    </submittedName>
</protein>
<gene>
    <name evidence="1" type="ORF">PBY51_005207</name>
</gene>
<evidence type="ECO:0000313" key="2">
    <source>
        <dbReference type="Proteomes" id="UP001346869"/>
    </source>
</evidence>
<dbReference type="EMBL" id="JAUZQC010000018">
    <property type="protein sequence ID" value="KAK5855068.1"/>
    <property type="molecule type" value="Genomic_DNA"/>
</dbReference>
<evidence type="ECO:0000313" key="1">
    <source>
        <dbReference type="EMBL" id="KAK5855068.1"/>
    </source>
</evidence>
<dbReference type="AlphaFoldDB" id="A0AAN8AH72"/>
<organism evidence="1 2">
    <name type="scientific">Eleginops maclovinus</name>
    <name type="common">Patagonian blennie</name>
    <name type="synonym">Eleginus maclovinus</name>
    <dbReference type="NCBI Taxonomy" id="56733"/>
    <lineage>
        <taxon>Eukaryota</taxon>
        <taxon>Metazoa</taxon>
        <taxon>Chordata</taxon>
        <taxon>Craniata</taxon>
        <taxon>Vertebrata</taxon>
        <taxon>Euteleostomi</taxon>
        <taxon>Actinopterygii</taxon>
        <taxon>Neopterygii</taxon>
        <taxon>Teleostei</taxon>
        <taxon>Neoteleostei</taxon>
        <taxon>Acanthomorphata</taxon>
        <taxon>Eupercaria</taxon>
        <taxon>Perciformes</taxon>
        <taxon>Notothenioidei</taxon>
        <taxon>Eleginopidae</taxon>
        <taxon>Eleginops</taxon>
    </lineage>
</organism>